<evidence type="ECO:0000313" key="1">
    <source>
        <dbReference type="EMBL" id="VDM71594.1"/>
    </source>
</evidence>
<protein>
    <submittedName>
        <fullName evidence="1">Uncharacterized protein</fullName>
    </submittedName>
</protein>
<name>A0A3P7J0Y3_STRVU</name>
<accession>A0A3P7J0Y3</accession>
<proteinExistence type="predicted"/>
<dbReference type="AlphaFoldDB" id="A0A3P7J0Y3"/>
<gene>
    <name evidence="1" type="ORF">SVUK_LOCUS6592</name>
</gene>
<keyword evidence="2" id="KW-1185">Reference proteome</keyword>
<organism evidence="1 2">
    <name type="scientific">Strongylus vulgaris</name>
    <name type="common">Blood worm</name>
    <dbReference type="NCBI Taxonomy" id="40348"/>
    <lineage>
        <taxon>Eukaryota</taxon>
        <taxon>Metazoa</taxon>
        <taxon>Ecdysozoa</taxon>
        <taxon>Nematoda</taxon>
        <taxon>Chromadorea</taxon>
        <taxon>Rhabditida</taxon>
        <taxon>Rhabditina</taxon>
        <taxon>Rhabditomorpha</taxon>
        <taxon>Strongyloidea</taxon>
        <taxon>Strongylidae</taxon>
        <taxon>Strongylus</taxon>
    </lineage>
</organism>
<dbReference type="EMBL" id="UYYB01021139">
    <property type="protein sequence ID" value="VDM71594.1"/>
    <property type="molecule type" value="Genomic_DNA"/>
</dbReference>
<sequence length="73" mass="8067">MYQEPIDAKLAMMSEQIEKAAKIENAVLEESPDRGSEEGTVSPERASAWPKVRRFAHLTLYASAPSFIAQSSI</sequence>
<reference evidence="1 2" key="1">
    <citation type="submission" date="2018-11" db="EMBL/GenBank/DDBJ databases">
        <authorList>
            <consortium name="Pathogen Informatics"/>
        </authorList>
    </citation>
    <scope>NUCLEOTIDE SEQUENCE [LARGE SCALE GENOMIC DNA]</scope>
</reference>
<dbReference type="Proteomes" id="UP000270094">
    <property type="component" value="Unassembled WGS sequence"/>
</dbReference>
<evidence type="ECO:0000313" key="2">
    <source>
        <dbReference type="Proteomes" id="UP000270094"/>
    </source>
</evidence>